<dbReference type="EMBL" id="CP047897">
    <property type="protein sequence ID" value="QHL86445.1"/>
    <property type="molecule type" value="Genomic_DNA"/>
</dbReference>
<protein>
    <submittedName>
        <fullName evidence="2">Uncharacterized protein</fullName>
    </submittedName>
</protein>
<keyword evidence="1" id="KW-0472">Membrane</keyword>
<sequence length="162" mass="18750">MKTRYLFPHRFKKLGWLILIPSLVLGLLLTNEVISFPWLDLNVFALYDPAMLGEKTATKEVFEIMENNLADEIISCLLIVSTLLVACSEVKEEDEYSAKLRLESLLWATYVNAGILIFCILFIYGLGFYQVMVYNLFTLMLLFLMRFHLVLYRASKMSGNEE</sequence>
<keyword evidence="1" id="KW-0812">Transmembrane</keyword>
<feature type="transmembrane region" description="Helical" evidence="1">
    <location>
        <begin position="107"/>
        <end position="126"/>
    </location>
</feature>
<dbReference type="AlphaFoldDB" id="A0A6P1NXA1"/>
<organism evidence="2 3">
    <name type="scientific">Nibribacter ruber</name>
    <dbReference type="NCBI Taxonomy" id="2698458"/>
    <lineage>
        <taxon>Bacteria</taxon>
        <taxon>Pseudomonadati</taxon>
        <taxon>Bacteroidota</taxon>
        <taxon>Cytophagia</taxon>
        <taxon>Cytophagales</taxon>
        <taxon>Hymenobacteraceae</taxon>
        <taxon>Nibribacter</taxon>
    </lineage>
</organism>
<gene>
    <name evidence="2" type="ORF">GU926_02895</name>
</gene>
<dbReference type="RefSeq" id="WP_160688840.1">
    <property type="nucleotide sequence ID" value="NZ_CP047897.1"/>
</dbReference>
<evidence type="ECO:0000313" key="3">
    <source>
        <dbReference type="Proteomes" id="UP000464214"/>
    </source>
</evidence>
<evidence type="ECO:0000256" key="1">
    <source>
        <dbReference type="SAM" id="Phobius"/>
    </source>
</evidence>
<keyword evidence="3" id="KW-1185">Reference proteome</keyword>
<accession>A0A6P1NXA1</accession>
<reference evidence="2 3" key="1">
    <citation type="submission" date="2020-01" db="EMBL/GenBank/DDBJ databases">
        <authorList>
            <person name="Kim M."/>
        </authorList>
    </citation>
    <scope>NUCLEOTIDE SEQUENCE [LARGE SCALE GENOMIC DNA]</scope>
    <source>
        <strain evidence="2 3">BT10</strain>
    </source>
</reference>
<keyword evidence="1" id="KW-1133">Transmembrane helix</keyword>
<dbReference type="KEGG" id="nib:GU926_02895"/>
<proteinExistence type="predicted"/>
<name>A0A6P1NXA1_9BACT</name>
<dbReference type="Proteomes" id="UP000464214">
    <property type="component" value="Chromosome"/>
</dbReference>
<evidence type="ECO:0000313" key="2">
    <source>
        <dbReference type="EMBL" id="QHL86445.1"/>
    </source>
</evidence>
<feature type="transmembrane region" description="Helical" evidence="1">
    <location>
        <begin position="132"/>
        <end position="152"/>
    </location>
</feature>